<feature type="region of interest" description="Disordered" evidence="1">
    <location>
        <begin position="1"/>
        <end position="39"/>
    </location>
</feature>
<evidence type="ECO:0000313" key="3">
    <source>
        <dbReference type="Proteomes" id="UP000243015"/>
    </source>
</evidence>
<sequence length="245" mass="26904">MDKDKGKDGGEEEDRTRTRKKMKMKTKTEDEEVEARGTIRPSVHPPGYLYLDFSAVYLAVQLSDSLLTVLRVPAETAGHSPMYADAFSREKRAAHQQACLPGLPGLPGVFRRHPWQPKGKAVMKSEAVILLTSAAAVASSHRHRPGLAVIINHQSSIINHHPPSAIHRPPSTVHRPPSTVHRPPSTVHRPPSTVLAWPIRERDKRVEGKAGKDGTSILLCLVSTEHLLLSISTIDITSISTSSFN</sequence>
<dbReference type="AlphaFoldDB" id="A0A178F060"/>
<organism evidence="2 3">
    <name type="scientific">Trichophyton rubrum</name>
    <name type="common">Athlete's foot fungus</name>
    <name type="synonym">Epidermophyton rubrum</name>
    <dbReference type="NCBI Taxonomy" id="5551"/>
    <lineage>
        <taxon>Eukaryota</taxon>
        <taxon>Fungi</taxon>
        <taxon>Dikarya</taxon>
        <taxon>Ascomycota</taxon>
        <taxon>Pezizomycotina</taxon>
        <taxon>Eurotiomycetes</taxon>
        <taxon>Eurotiomycetidae</taxon>
        <taxon>Onygenales</taxon>
        <taxon>Arthrodermataceae</taxon>
        <taxon>Trichophyton</taxon>
    </lineage>
</organism>
<accession>A0A178F060</accession>
<feature type="region of interest" description="Disordered" evidence="1">
    <location>
        <begin position="169"/>
        <end position="191"/>
    </location>
</feature>
<evidence type="ECO:0000256" key="1">
    <source>
        <dbReference type="SAM" id="MobiDB-lite"/>
    </source>
</evidence>
<comment type="caution">
    <text evidence="2">The sequence shown here is derived from an EMBL/GenBank/DDBJ whole genome shotgun (WGS) entry which is preliminary data.</text>
</comment>
<dbReference type="EMBL" id="LHPM01000014">
    <property type="protein sequence ID" value="OAL65023.1"/>
    <property type="molecule type" value="Genomic_DNA"/>
</dbReference>
<protein>
    <submittedName>
        <fullName evidence="2">Uncharacterized protein</fullName>
    </submittedName>
</protein>
<proteinExistence type="predicted"/>
<dbReference type="VEuPathDB" id="FungiDB:TERG_06603"/>
<name>A0A178F060_TRIRU</name>
<dbReference type="Proteomes" id="UP000243015">
    <property type="component" value="Unassembled WGS sequence"/>
</dbReference>
<reference evidence="2 3" key="1">
    <citation type="submission" date="2016-05" db="EMBL/GenBank/DDBJ databases">
        <title>Genome sequencing of Trichophyton rubrum CMCC(F)T1i isolated from hair.</title>
        <authorList>
            <person name="Zhan P."/>
            <person name="Tao Y."/>
            <person name="Liu W."/>
        </authorList>
    </citation>
    <scope>NUCLEOTIDE SEQUENCE [LARGE SCALE GENOMIC DNA]</scope>
    <source>
        <strain evidence="3">CMCC(F)T1i</strain>
    </source>
</reference>
<evidence type="ECO:0000313" key="2">
    <source>
        <dbReference type="EMBL" id="OAL65023.1"/>
    </source>
</evidence>
<gene>
    <name evidence="2" type="ORF">A7C99_3503</name>
</gene>